<dbReference type="Proteomes" id="UP000629619">
    <property type="component" value="Unassembled WGS sequence"/>
</dbReference>
<comment type="caution">
    <text evidence="2">The sequence shown here is derived from an EMBL/GenBank/DDBJ whole genome shotgun (WGS) entry which is preliminary data.</text>
</comment>
<keyword evidence="1" id="KW-0732">Signal</keyword>
<organism evidence="2 3">
    <name type="scientific">Actinoplanes siamensis</name>
    <dbReference type="NCBI Taxonomy" id="1223317"/>
    <lineage>
        <taxon>Bacteria</taxon>
        <taxon>Bacillati</taxon>
        <taxon>Actinomycetota</taxon>
        <taxon>Actinomycetes</taxon>
        <taxon>Micromonosporales</taxon>
        <taxon>Micromonosporaceae</taxon>
        <taxon>Actinoplanes</taxon>
    </lineage>
</organism>
<keyword evidence="3" id="KW-1185">Reference proteome</keyword>
<protein>
    <recommendedName>
        <fullName evidence="4">Carboxypeptidase regulatory-like domain-containing protein</fullName>
    </recommendedName>
</protein>
<dbReference type="EMBL" id="BOMW01000059">
    <property type="protein sequence ID" value="GIF08102.1"/>
    <property type="molecule type" value="Genomic_DNA"/>
</dbReference>
<reference evidence="2" key="1">
    <citation type="submission" date="2021-01" db="EMBL/GenBank/DDBJ databases">
        <title>Whole genome shotgun sequence of Actinoplanes siamensis NBRC 109076.</title>
        <authorList>
            <person name="Komaki H."/>
            <person name="Tamura T."/>
        </authorList>
    </citation>
    <scope>NUCLEOTIDE SEQUENCE</scope>
    <source>
        <strain evidence="2">NBRC 109076</strain>
    </source>
</reference>
<evidence type="ECO:0000256" key="1">
    <source>
        <dbReference type="SAM" id="SignalP"/>
    </source>
</evidence>
<evidence type="ECO:0000313" key="2">
    <source>
        <dbReference type="EMBL" id="GIF08102.1"/>
    </source>
</evidence>
<feature type="chain" id="PRO_5037517909" description="Carboxypeptidase regulatory-like domain-containing protein" evidence="1">
    <location>
        <begin position="27"/>
        <end position="150"/>
    </location>
</feature>
<evidence type="ECO:0000313" key="3">
    <source>
        <dbReference type="Proteomes" id="UP000629619"/>
    </source>
</evidence>
<gene>
    <name evidence="2" type="ORF">Asi03nite_56400</name>
</gene>
<name>A0A919NC39_9ACTN</name>
<accession>A0A919NC39</accession>
<dbReference type="AlphaFoldDB" id="A0A919NC39"/>
<evidence type="ECO:0008006" key="4">
    <source>
        <dbReference type="Google" id="ProtNLM"/>
    </source>
</evidence>
<feature type="signal peptide" evidence="1">
    <location>
        <begin position="1"/>
        <end position="26"/>
    </location>
</feature>
<sequence length="150" mass="15970">MVMKRFLLSTAALLVGLVGAAVPAAAATEKTATPKQAVAVAVTRTARGEGGQSVFSLVGSSNRQQAQVLRLASTREFLALRPKYSDSTPGRYTYVVEAGYRDSTKKRVTVVDGTAGTPKVVLEVIRLMTTMPEPNMPDIPANFPPGFPFD</sequence>
<proteinExistence type="predicted"/>